<keyword evidence="2" id="KW-1185">Reference proteome</keyword>
<dbReference type="STRING" id="1208365.B273_0095"/>
<dbReference type="InterPro" id="IPR021440">
    <property type="entry name" value="DUF3089"/>
</dbReference>
<reference evidence="1 2" key="1">
    <citation type="submission" date="2012-09" db="EMBL/GenBank/DDBJ databases">
        <authorList>
            <person name="Dupont C.L."/>
            <person name="Rusch D.B."/>
            <person name="Lombardo M.-J."/>
            <person name="Novotny M."/>
            <person name="Yee-Greenbaum J."/>
            <person name="Laskin R."/>
        </authorList>
    </citation>
    <scope>NUCLEOTIDE SEQUENCE [LARGE SCALE GENOMIC DNA]</scope>
    <source>
        <strain evidence="1">SAR86E</strain>
    </source>
</reference>
<gene>
    <name evidence="1" type="ORF">B273_0095</name>
</gene>
<sequence length="375" mass="43154">MTDKVTHKRSNHSAAKKRYLKLIDSVKPQHEFDNKKTPSPPDYNDKKFWASFLGDDGFHLLSPDCKEMNEKKEFDVFYIHPTGFFDQCWNAPFDEESAAYERTSSHLASQASAFAQSCNIFTPYYRQATYYSFFDIASSGSMALDIAYTDIANAFKVYLEKYNQGRPFFIAGHSQGALHGQRLIHEHVSKNTSRDLFIAAYLIGYILPIKYFDGLYPDLSISQSPNDQQVIISWSTGTEGFSRSRAKSLFWTPNGWKKEKMEQPLVCNHPLSWDQRREWIEDESNISIRLKSSTLFLNDYHAKSHSHAKLSIDKIKNLSLFARLSQNYMIETKGTLIDKVASFTVDGDLHNLDIALFWGSLRNNIRVRANAFIKK</sequence>
<comment type="caution">
    <text evidence="1">The sequence shown here is derived from an EMBL/GenBank/DDBJ whole genome shotgun (WGS) entry which is preliminary data.</text>
</comment>
<organism evidence="1 2">
    <name type="scientific">SAR86 cluster bacterium SAR86E</name>
    <dbReference type="NCBI Taxonomy" id="1208365"/>
    <lineage>
        <taxon>Bacteria</taxon>
        <taxon>Pseudomonadati</taxon>
        <taxon>Pseudomonadota</taxon>
        <taxon>Gammaproteobacteria</taxon>
        <taxon>SAR86 cluster</taxon>
    </lineage>
</organism>
<evidence type="ECO:0000313" key="2">
    <source>
        <dbReference type="Proteomes" id="UP000010310"/>
    </source>
</evidence>
<dbReference type="PATRIC" id="fig|1208365.4.peg.97"/>
<dbReference type="EMBL" id="AMWX01000001">
    <property type="protein sequence ID" value="EKO37319.1"/>
    <property type="molecule type" value="Genomic_DNA"/>
</dbReference>
<dbReference type="Pfam" id="PF11288">
    <property type="entry name" value="DUF3089"/>
    <property type="match status" value="1"/>
</dbReference>
<protein>
    <submittedName>
        <fullName evidence="1">PF11288 family protein</fullName>
    </submittedName>
</protein>
<name>K6G884_9GAMM</name>
<evidence type="ECO:0000313" key="1">
    <source>
        <dbReference type="EMBL" id="EKO37319.1"/>
    </source>
</evidence>
<accession>K6G884</accession>
<dbReference type="ESTHER" id="9gamm-k6g884">
    <property type="family name" value="Duf_3089"/>
</dbReference>
<proteinExistence type="predicted"/>
<dbReference type="AlphaFoldDB" id="K6G884"/>
<dbReference type="InterPro" id="IPR029058">
    <property type="entry name" value="AB_hydrolase_fold"/>
</dbReference>
<dbReference type="SUPFAM" id="SSF53474">
    <property type="entry name" value="alpha/beta-Hydrolases"/>
    <property type="match status" value="1"/>
</dbReference>
<dbReference type="Proteomes" id="UP000010310">
    <property type="component" value="Unassembled WGS sequence"/>
</dbReference>